<dbReference type="InterPro" id="IPR036291">
    <property type="entry name" value="NAD(P)-bd_dom_sf"/>
</dbReference>
<dbReference type="PANTHER" id="PTHR48106">
    <property type="entry name" value="QUINONE OXIDOREDUCTASE PIG3-RELATED"/>
    <property type="match status" value="1"/>
</dbReference>
<evidence type="ECO:0000256" key="2">
    <source>
        <dbReference type="ARBA" id="ARBA00023002"/>
    </source>
</evidence>
<dbReference type="Gene3D" id="3.90.180.10">
    <property type="entry name" value="Medium-chain alcohol dehydrogenases, catalytic domain"/>
    <property type="match status" value="1"/>
</dbReference>
<evidence type="ECO:0000313" key="5">
    <source>
        <dbReference type="Proteomes" id="UP001549047"/>
    </source>
</evidence>
<dbReference type="RefSeq" id="WP_354554937.1">
    <property type="nucleotide sequence ID" value="NZ_JBEPMB010000001.1"/>
</dbReference>
<evidence type="ECO:0000256" key="1">
    <source>
        <dbReference type="ARBA" id="ARBA00022857"/>
    </source>
</evidence>
<evidence type="ECO:0000313" key="4">
    <source>
        <dbReference type="EMBL" id="MET3612371.1"/>
    </source>
</evidence>
<dbReference type="Proteomes" id="UP001549047">
    <property type="component" value="Unassembled WGS sequence"/>
</dbReference>
<reference evidence="4 5" key="1">
    <citation type="submission" date="2024-06" db="EMBL/GenBank/DDBJ databases">
        <title>Genomic Encyclopedia of Type Strains, Phase IV (KMG-IV): sequencing the most valuable type-strain genomes for metagenomic binning, comparative biology and taxonomic classification.</title>
        <authorList>
            <person name="Goeker M."/>
        </authorList>
    </citation>
    <scope>NUCLEOTIDE SEQUENCE [LARGE SCALE GENOMIC DNA]</scope>
    <source>
        <strain evidence="4 5">DSM 29780</strain>
    </source>
</reference>
<dbReference type="SMART" id="SM00829">
    <property type="entry name" value="PKS_ER"/>
    <property type="match status" value="1"/>
</dbReference>
<sequence>MTIPKTMHALLQKHDGYSGTQTGIVFETMEPFIEDAQIAVPEPQEGQVLIRTRLANINPSDLHFIKGEYGQPRRKGLPAGFEGVGDVVAAKGSYAEKLVGKRVAFSVSMDGSGSWADYALTAAHNCIPVRPDMQDVDAAGHIVNPLTAYAMFQIVRKADSKSFILTAGASQVSKLVTSLARDEGYRPIVFVRRREMIEPLKALGAAHVLVETDPDVLDQFRAIARQEKPRVMLDAVAHQLSADIFFAMPNRANWVIYGKLDASAISARELGQFIFMSKSITGFWLTEWFRDTPPEEQIRVIGEVQQRFVDRRWTTDVAEIIPLKNAIEKLPTALAARNGKILLSP</sequence>
<keyword evidence="5" id="KW-1185">Reference proteome</keyword>
<dbReference type="EMBL" id="JBEPMB010000001">
    <property type="protein sequence ID" value="MET3612371.1"/>
    <property type="molecule type" value="Genomic_DNA"/>
</dbReference>
<dbReference type="InterPro" id="IPR013149">
    <property type="entry name" value="ADH-like_C"/>
</dbReference>
<gene>
    <name evidence="4" type="ORF">ABID16_000676</name>
</gene>
<organism evidence="4 5">
    <name type="scientific">Rhizobium aquaticum</name>
    <dbReference type="NCBI Taxonomy" id="1549636"/>
    <lineage>
        <taxon>Bacteria</taxon>
        <taxon>Pseudomonadati</taxon>
        <taxon>Pseudomonadota</taxon>
        <taxon>Alphaproteobacteria</taxon>
        <taxon>Hyphomicrobiales</taxon>
        <taxon>Rhizobiaceae</taxon>
        <taxon>Rhizobium/Agrobacterium group</taxon>
        <taxon>Rhizobium</taxon>
    </lineage>
</organism>
<keyword evidence="2" id="KW-0560">Oxidoreductase</keyword>
<dbReference type="InterPro" id="IPR011032">
    <property type="entry name" value="GroES-like_sf"/>
</dbReference>
<comment type="caution">
    <text evidence="4">The sequence shown here is derived from an EMBL/GenBank/DDBJ whole genome shotgun (WGS) entry which is preliminary data.</text>
</comment>
<name>A0ABV2IW66_9HYPH</name>
<evidence type="ECO:0000259" key="3">
    <source>
        <dbReference type="SMART" id="SM00829"/>
    </source>
</evidence>
<dbReference type="Pfam" id="PF00107">
    <property type="entry name" value="ADH_zinc_N"/>
    <property type="match status" value="1"/>
</dbReference>
<dbReference type="Gene3D" id="3.40.50.720">
    <property type="entry name" value="NAD(P)-binding Rossmann-like Domain"/>
    <property type="match status" value="1"/>
</dbReference>
<dbReference type="InterPro" id="IPR020843">
    <property type="entry name" value="ER"/>
</dbReference>
<dbReference type="SUPFAM" id="SSF51735">
    <property type="entry name" value="NAD(P)-binding Rossmann-fold domains"/>
    <property type="match status" value="1"/>
</dbReference>
<dbReference type="SUPFAM" id="SSF50129">
    <property type="entry name" value="GroES-like"/>
    <property type="match status" value="1"/>
</dbReference>
<dbReference type="Pfam" id="PF08240">
    <property type="entry name" value="ADH_N"/>
    <property type="match status" value="1"/>
</dbReference>
<feature type="domain" description="Enoyl reductase (ER)" evidence="3">
    <location>
        <begin position="24"/>
        <end position="343"/>
    </location>
</feature>
<proteinExistence type="predicted"/>
<dbReference type="PANTHER" id="PTHR48106:SF18">
    <property type="entry name" value="QUINONE OXIDOREDUCTASE PIG3"/>
    <property type="match status" value="1"/>
</dbReference>
<protein>
    <submittedName>
        <fullName evidence="4">NADPH:quinone reductase-like Zn-dependent oxidoreductase</fullName>
    </submittedName>
</protein>
<accession>A0ABV2IW66</accession>
<dbReference type="InterPro" id="IPR013154">
    <property type="entry name" value="ADH-like_N"/>
</dbReference>
<keyword evidence="1" id="KW-0521">NADP</keyword>